<feature type="transmembrane region" description="Helical" evidence="10">
    <location>
        <begin position="35"/>
        <end position="56"/>
    </location>
</feature>
<dbReference type="GO" id="GO:0007165">
    <property type="term" value="P:signal transduction"/>
    <property type="evidence" value="ECO:0007669"/>
    <property type="project" value="UniProtKB-KW"/>
</dbReference>
<dbReference type="PANTHER" id="PTHR21137">
    <property type="entry name" value="ODORANT RECEPTOR"/>
    <property type="match status" value="1"/>
</dbReference>
<feature type="transmembrane region" description="Helical" evidence="10">
    <location>
        <begin position="351"/>
        <end position="372"/>
    </location>
</feature>
<organism evidence="11">
    <name type="scientific">Lutzomyia longipalpis</name>
    <name type="common">Sand fly</name>
    <dbReference type="NCBI Taxonomy" id="7200"/>
    <lineage>
        <taxon>Eukaryota</taxon>
        <taxon>Metazoa</taxon>
        <taxon>Ecdysozoa</taxon>
        <taxon>Arthropoda</taxon>
        <taxon>Hexapoda</taxon>
        <taxon>Insecta</taxon>
        <taxon>Pterygota</taxon>
        <taxon>Neoptera</taxon>
        <taxon>Endopterygota</taxon>
        <taxon>Diptera</taxon>
        <taxon>Nematocera</taxon>
        <taxon>Psychodoidea</taxon>
        <taxon>Psychodidae</taxon>
        <taxon>Lutzomyia</taxon>
        <taxon>Lutzomyia</taxon>
    </lineage>
</organism>
<feature type="transmembrane region" description="Helical" evidence="10">
    <location>
        <begin position="181"/>
        <end position="207"/>
    </location>
</feature>
<evidence type="ECO:0000256" key="2">
    <source>
        <dbReference type="ARBA" id="ARBA00022475"/>
    </source>
</evidence>
<feature type="transmembrane region" description="Helical" evidence="10">
    <location>
        <begin position="134"/>
        <end position="152"/>
    </location>
</feature>
<accession>A0A7G3AK85</accession>
<evidence type="ECO:0000256" key="9">
    <source>
        <dbReference type="ARBA" id="ARBA00023224"/>
    </source>
</evidence>
<dbReference type="VEuPathDB" id="VectorBase:LLONM1_001365"/>
<dbReference type="AlphaFoldDB" id="A0A7G3AK85"/>
<evidence type="ECO:0000256" key="5">
    <source>
        <dbReference type="ARBA" id="ARBA00022725"/>
    </source>
</evidence>
<comment type="similarity">
    <text evidence="10">Belongs to the insect chemoreceptor superfamily. Heteromeric odorant receptor channel (TC 1.A.69) family.</text>
</comment>
<dbReference type="GO" id="GO:0004984">
    <property type="term" value="F:olfactory receptor activity"/>
    <property type="evidence" value="ECO:0007669"/>
    <property type="project" value="InterPro"/>
</dbReference>
<feature type="transmembrane region" description="Helical" evidence="10">
    <location>
        <begin position="255"/>
        <end position="274"/>
    </location>
</feature>
<keyword evidence="9 10" id="KW-0807">Transducer</keyword>
<evidence type="ECO:0000313" key="11">
    <source>
        <dbReference type="EMBL" id="MBC1172667.1"/>
    </source>
</evidence>
<comment type="subcellular location">
    <subcellularLocation>
        <location evidence="1 10">Cell membrane</location>
        <topology evidence="1 10">Multi-pass membrane protein</topology>
    </subcellularLocation>
</comment>
<keyword evidence="3 10" id="KW-0716">Sensory transduction</keyword>
<evidence type="ECO:0000256" key="4">
    <source>
        <dbReference type="ARBA" id="ARBA00022692"/>
    </source>
</evidence>
<dbReference type="PANTHER" id="PTHR21137:SF35">
    <property type="entry name" value="ODORANT RECEPTOR 19A-RELATED"/>
    <property type="match status" value="1"/>
</dbReference>
<reference evidence="11" key="1">
    <citation type="journal article" date="2020" name="BMC">
        <title>Leishmania infection induces a limited differential gene expression in the sand fly midgut.</title>
        <authorList>
            <person name="Coutinho-Abreu I.V."/>
            <person name="Serafim T.D."/>
            <person name="Meneses C."/>
            <person name="Kamhawi S."/>
            <person name="Oliveira F."/>
            <person name="Valenzuela J.G."/>
        </authorList>
    </citation>
    <scope>NUCLEOTIDE SEQUENCE</scope>
    <source>
        <strain evidence="11">Jacobina</strain>
        <tissue evidence="11">Midgut</tissue>
    </source>
</reference>
<keyword evidence="8 10" id="KW-0675">Receptor</keyword>
<protein>
    <recommendedName>
        <fullName evidence="10">Odorant receptor</fullName>
    </recommendedName>
</protein>
<dbReference type="Pfam" id="PF02949">
    <property type="entry name" value="7tm_6"/>
    <property type="match status" value="1"/>
</dbReference>
<proteinExistence type="inferred from homology"/>
<keyword evidence="4 10" id="KW-0812">Transmembrane</keyword>
<evidence type="ECO:0000256" key="1">
    <source>
        <dbReference type="ARBA" id="ARBA00004651"/>
    </source>
</evidence>
<keyword evidence="6 10" id="KW-1133">Transmembrane helix</keyword>
<dbReference type="GO" id="GO:0005549">
    <property type="term" value="F:odorant binding"/>
    <property type="evidence" value="ECO:0007669"/>
    <property type="project" value="InterPro"/>
</dbReference>
<dbReference type="EMBL" id="GITU01003964">
    <property type="protein sequence ID" value="MBC1172667.1"/>
    <property type="molecule type" value="Transcribed_RNA"/>
</dbReference>
<evidence type="ECO:0000256" key="7">
    <source>
        <dbReference type="ARBA" id="ARBA00023136"/>
    </source>
</evidence>
<sequence>MSPQLEEFNRAKPKVDFLIALLTMNVVSGPPNDRFFLQFLALSNRIYFFCLFIHLINTKFELNFNTLITFLSFGAVVGYGFRSFVGLIKREEFQQFLLNFENLYEEQEEDEELEQILKNHLVVSLKFFEFFNKWGIIFFCTGAVLCSIYFRFNEDYGLMYELPFIASDNVMWKNFLFILQGFFYVFLAITTILLDLGIFFLGLQVIAELNILSDYMKLLNEKIKAQPKFLRNIIRRHCSAIENLNILSGIISETAILQLFLAFVALCIGMMFLITYSTDIGNYIIIICGGSLGLPICVLGEIIKNKTDDLSDILYLTNWYEFSLKDQKMFLIVLGMAQREYGLKAAGMYDVNFYTFIQVCLKSIIIYVDLIINFKNKLLILQISKVAFSYCAVLYSLSQ</sequence>
<keyword evidence="7 10" id="KW-0472">Membrane</keyword>
<keyword evidence="5 10" id="KW-0552">Olfaction</keyword>
<keyword evidence="2" id="KW-1003">Cell membrane</keyword>
<dbReference type="InterPro" id="IPR004117">
    <property type="entry name" value="7tm6_olfct_rcpt"/>
</dbReference>
<name>A0A7G3AK85_LUTLO</name>
<evidence type="ECO:0000256" key="6">
    <source>
        <dbReference type="ARBA" id="ARBA00022989"/>
    </source>
</evidence>
<evidence type="ECO:0000256" key="10">
    <source>
        <dbReference type="RuleBase" id="RU351113"/>
    </source>
</evidence>
<evidence type="ECO:0000256" key="8">
    <source>
        <dbReference type="ARBA" id="ARBA00023170"/>
    </source>
</evidence>
<feature type="transmembrane region" description="Helical" evidence="10">
    <location>
        <begin position="280"/>
        <end position="303"/>
    </location>
</feature>
<evidence type="ECO:0000256" key="3">
    <source>
        <dbReference type="ARBA" id="ARBA00022606"/>
    </source>
</evidence>
<feature type="transmembrane region" description="Helical" evidence="10">
    <location>
        <begin position="62"/>
        <end position="81"/>
    </location>
</feature>
<dbReference type="GO" id="GO:0005886">
    <property type="term" value="C:plasma membrane"/>
    <property type="evidence" value="ECO:0007669"/>
    <property type="project" value="UniProtKB-SubCell"/>
</dbReference>